<organism evidence="2 3">
    <name type="scientific">Mongoliitalea lutea</name>
    <dbReference type="NCBI Taxonomy" id="849756"/>
    <lineage>
        <taxon>Bacteria</taxon>
        <taxon>Pseudomonadati</taxon>
        <taxon>Bacteroidota</taxon>
        <taxon>Cytophagia</taxon>
        <taxon>Cytophagales</taxon>
        <taxon>Cyclobacteriaceae</taxon>
        <taxon>Mongoliitalea</taxon>
    </lineage>
</organism>
<dbReference type="EMBL" id="BMYF01000002">
    <property type="protein sequence ID" value="GHB26307.1"/>
    <property type="molecule type" value="Genomic_DNA"/>
</dbReference>
<comment type="caution">
    <text evidence="2">The sequence shown here is derived from an EMBL/GenBank/DDBJ whole genome shotgun (WGS) entry which is preliminary data.</text>
</comment>
<dbReference type="InterPro" id="IPR045792">
    <property type="entry name" value="DUF6036"/>
</dbReference>
<reference evidence="2" key="2">
    <citation type="submission" date="2020-09" db="EMBL/GenBank/DDBJ databases">
        <authorList>
            <person name="Sun Q."/>
            <person name="Kim S."/>
        </authorList>
    </citation>
    <scope>NUCLEOTIDE SEQUENCE</scope>
    <source>
        <strain evidence="2">KCTC 23224</strain>
    </source>
</reference>
<keyword evidence="3" id="KW-1185">Reference proteome</keyword>
<dbReference type="AlphaFoldDB" id="A0A8J3CUK5"/>
<protein>
    <recommendedName>
        <fullName evidence="1">DUF6036 domain-containing protein</fullName>
    </recommendedName>
</protein>
<dbReference type="RefSeq" id="WP_189578741.1">
    <property type="nucleotide sequence ID" value="NZ_BMYF01000002.1"/>
</dbReference>
<accession>A0A8J3CUK5</accession>
<dbReference type="Gene3D" id="3.30.460.40">
    <property type="match status" value="1"/>
</dbReference>
<name>A0A8J3CUK5_9BACT</name>
<evidence type="ECO:0000313" key="3">
    <source>
        <dbReference type="Proteomes" id="UP000642809"/>
    </source>
</evidence>
<dbReference type="InterPro" id="IPR043519">
    <property type="entry name" value="NT_sf"/>
</dbReference>
<proteinExistence type="predicted"/>
<feature type="domain" description="DUF6036" evidence="1">
    <location>
        <begin position="24"/>
        <end position="152"/>
    </location>
</feature>
<dbReference type="Pfam" id="PF19502">
    <property type="entry name" value="DUF6036"/>
    <property type="match status" value="1"/>
</dbReference>
<evidence type="ECO:0000313" key="2">
    <source>
        <dbReference type="EMBL" id="GHB26307.1"/>
    </source>
</evidence>
<dbReference type="Proteomes" id="UP000642809">
    <property type="component" value="Unassembled WGS sequence"/>
</dbReference>
<sequence>MEKVRLNIFNDDFKDFIESLNKFDVEYILIGGYAVVLHGYHRTTGDLDIWVNQTESNFNKLLKAFSFFGFPTHAIDLKRFLNADDYNVFTFGRPPMAIDIVTSIQGVDFENAMKNIKKIEVQGIEINLLSMSDLVSTKKASGRYKDLDDLDNLDYDNI</sequence>
<gene>
    <name evidence="2" type="ORF">GCM10008106_03650</name>
</gene>
<dbReference type="SUPFAM" id="SSF81301">
    <property type="entry name" value="Nucleotidyltransferase"/>
    <property type="match status" value="1"/>
</dbReference>
<evidence type="ECO:0000259" key="1">
    <source>
        <dbReference type="Pfam" id="PF19502"/>
    </source>
</evidence>
<reference evidence="2" key="1">
    <citation type="journal article" date="2014" name="Int. J. Syst. Evol. Microbiol.">
        <title>Complete genome sequence of Corynebacterium casei LMG S-19264T (=DSM 44701T), isolated from a smear-ripened cheese.</title>
        <authorList>
            <consortium name="US DOE Joint Genome Institute (JGI-PGF)"/>
            <person name="Walter F."/>
            <person name="Albersmeier A."/>
            <person name="Kalinowski J."/>
            <person name="Ruckert C."/>
        </authorList>
    </citation>
    <scope>NUCLEOTIDE SEQUENCE</scope>
    <source>
        <strain evidence="2">KCTC 23224</strain>
    </source>
</reference>